<organism evidence="13 14">
    <name type="scientific">Aureibaculum algae</name>
    <dbReference type="NCBI Taxonomy" id="2584122"/>
    <lineage>
        <taxon>Bacteria</taxon>
        <taxon>Pseudomonadati</taxon>
        <taxon>Bacteroidota</taxon>
        <taxon>Flavobacteriia</taxon>
        <taxon>Flavobacteriales</taxon>
        <taxon>Flavobacteriaceae</taxon>
        <taxon>Aureibaculum</taxon>
    </lineage>
</organism>
<evidence type="ECO:0000313" key="13">
    <source>
        <dbReference type="EMBL" id="QCX39974.1"/>
    </source>
</evidence>
<name>A0A5B7TXF5_9FLAO</name>
<dbReference type="Pfam" id="PF20260">
    <property type="entry name" value="PUA_4"/>
    <property type="match status" value="1"/>
</dbReference>
<evidence type="ECO:0000259" key="11">
    <source>
        <dbReference type="Pfam" id="PF04452"/>
    </source>
</evidence>
<reference evidence="13 14" key="1">
    <citation type="submission" date="2019-05" db="EMBL/GenBank/DDBJ databases">
        <title>Algicella ahnfeltiae gen. nov., sp. nov., a novel marine bacterium of the family Flavobacteriaceae isolated from a red alga.</title>
        <authorList>
            <person name="Nedashkovskaya O.I."/>
            <person name="Kukhlevskiy A.D."/>
            <person name="Kim S.-G."/>
            <person name="Zhukova N.V."/>
            <person name="Mikhailov V.V."/>
        </authorList>
    </citation>
    <scope>NUCLEOTIDE SEQUENCE [LARGE SCALE GENOMIC DNA]</scope>
    <source>
        <strain evidence="13 14">10Alg115</strain>
    </source>
</reference>
<dbReference type="CDD" id="cd18084">
    <property type="entry name" value="RsmE-like"/>
    <property type="match status" value="1"/>
</dbReference>
<dbReference type="GO" id="GO:0005737">
    <property type="term" value="C:cytoplasm"/>
    <property type="evidence" value="ECO:0007669"/>
    <property type="project" value="UniProtKB-SubCell"/>
</dbReference>
<gene>
    <name evidence="13" type="ORF">FF125_16565</name>
</gene>
<dbReference type="GO" id="GO:0070042">
    <property type="term" value="F:rRNA (uridine-N3-)-methyltransferase activity"/>
    <property type="evidence" value="ECO:0007669"/>
    <property type="project" value="TreeGrafter"/>
</dbReference>
<comment type="function">
    <text evidence="8 10">Specifically methylates the N3 position of the uracil ring of uridine 1498 (m3U1498) in 16S rRNA. Acts on the fully assembled 30S ribosomal subunit.</text>
</comment>
<dbReference type="InterPro" id="IPR046886">
    <property type="entry name" value="RsmE_MTase_dom"/>
</dbReference>
<dbReference type="InterPro" id="IPR029026">
    <property type="entry name" value="tRNA_m1G_MTases_N"/>
</dbReference>
<keyword evidence="6 10" id="KW-0808">Transferase</keyword>
<accession>A0A5B7TXF5</accession>
<dbReference type="Pfam" id="PF04452">
    <property type="entry name" value="Methyltrans_RNA"/>
    <property type="match status" value="1"/>
</dbReference>
<dbReference type="Proteomes" id="UP000306229">
    <property type="component" value="Chromosome"/>
</dbReference>
<protein>
    <recommendedName>
        <fullName evidence="10">Ribosomal RNA small subunit methyltransferase E</fullName>
        <ecNumber evidence="10">2.1.1.193</ecNumber>
    </recommendedName>
</protein>
<keyword evidence="4 10" id="KW-0698">rRNA processing</keyword>
<evidence type="ECO:0000256" key="6">
    <source>
        <dbReference type="ARBA" id="ARBA00022679"/>
    </source>
</evidence>
<proteinExistence type="inferred from homology"/>
<feature type="domain" description="Ribosomal RNA small subunit methyltransferase E methyltransferase" evidence="11">
    <location>
        <begin position="74"/>
        <end position="230"/>
    </location>
</feature>
<comment type="catalytic activity">
    <reaction evidence="9 10">
        <text>uridine(1498) in 16S rRNA + S-adenosyl-L-methionine = N(3)-methyluridine(1498) in 16S rRNA + S-adenosyl-L-homocysteine + H(+)</text>
        <dbReference type="Rhea" id="RHEA:42920"/>
        <dbReference type="Rhea" id="RHEA-COMP:10283"/>
        <dbReference type="Rhea" id="RHEA-COMP:10284"/>
        <dbReference type="ChEBI" id="CHEBI:15378"/>
        <dbReference type="ChEBI" id="CHEBI:57856"/>
        <dbReference type="ChEBI" id="CHEBI:59789"/>
        <dbReference type="ChEBI" id="CHEBI:65315"/>
        <dbReference type="ChEBI" id="CHEBI:74502"/>
        <dbReference type="EC" id="2.1.1.193"/>
    </reaction>
</comment>
<evidence type="ECO:0000256" key="3">
    <source>
        <dbReference type="ARBA" id="ARBA00022490"/>
    </source>
</evidence>
<dbReference type="NCBIfam" id="TIGR00046">
    <property type="entry name" value="RsmE family RNA methyltransferase"/>
    <property type="match status" value="1"/>
</dbReference>
<comment type="subcellular location">
    <subcellularLocation>
        <location evidence="1 10">Cytoplasm</location>
    </subcellularLocation>
</comment>
<dbReference type="PIRSF" id="PIRSF015601">
    <property type="entry name" value="MTase_slr0722"/>
    <property type="match status" value="1"/>
</dbReference>
<evidence type="ECO:0000256" key="5">
    <source>
        <dbReference type="ARBA" id="ARBA00022603"/>
    </source>
</evidence>
<dbReference type="InterPro" id="IPR046887">
    <property type="entry name" value="RsmE_PUA-like"/>
</dbReference>
<evidence type="ECO:0000256" key="2">
    <source>
        <dbReference type="ARBA" id="ARBA00005528"/>
    </source>
</evidence>
<sequence>MQLFYTSNITNDSETFTFDKTESRHIVKVLRKNTGDQLFITNGTGELITSEIIISSDKSCTVKILNFETKQKPWNYNLHVAMAPTKNIDRFEWFLEKATEIGIDQITPILCDHSERKIIKMDRLNRILESAMKQSLKYQLPKLNQLTPFSKFIEENNSDDLFIAHCEETDKKHLKDVLRPQHNTTILIGPEGDFSISEIELTLHNNYQPISLGESRLRTETAGIVATQTVSLFNL</sequence>
<feature type="domain" description="Ribosomal RNA small subunit methyltransferase E PUA-like" evidence="12">
    <location>
        <begin position="19"/>
        <end position="65"/>
    </location>
</feature>
<dbReference type="Gene3D" id="2.40.240.20">
    <property type="entry name" value="Hypothetical PUA domain-like, domain 1"/>
    <property type="match status" value="1"/>
</dbReference>
<dbReference type="SUPFAM" id="SSF88697">
    <property type="entry name" value="PUA domain-like"/>
    <property type="match status" value="1"/>
</dbReference>
<dbReference type="Gene3D" id="3.40.1280.10">
    <property type="match status" value="1"/>
</dbReference>
<keyword evidence="7 10" id="KW-0949">S-adenosyl-L-methionine</keyword>
<evidence type="ECO:0000256" key="4">
    <source>
        <dbReference type="ARBA" id="ARBA00022552"/>
    </source>
</evidence>
<keyword evidence="14" id="KW-1185">Reference proteome</keyword>
<keyword evidence="3 10" id="KW-0963">Cytoplasm</keyword>
<dbReference type="NCBIfam" id="NF008702">
    <property type="entry name" value="PRK11713.6-1"/>
    <property type="match status" value="1"/>
</dbReference>
<evidence type="ECO:0000313" key="14">
    <source>
        <dbReference type="Proteomes" id="UP000306229"/>
    </source>
</evidence>
<evidence type="ECO:0000256" key="10">
    <source>
        <dbReference type="PIRNR" id="PIRNR015601"/>
    </source>
</evidence>
<dbReference type="OrthoDB" id="9815641at2"/>
<evidence type="ECO:0000256" key="9">
    <source>
        <dbReference type="ARBA" id="ARBA00047944"/>
    </source>
</evidence>
<dbReference type="InterPro" id="IPR006700">
    <property type="entry name" value="RsmE"/>
</dbReference>
<dbReference type="RefSeq" id="WP_138950830.1">
    <property type="nucleotide sequence ID" value="NZ_CP040749.1"/>
</dbReference>
<dbReference type="PANTHER" id="PTHR30027">
    <property type="entry name" value="RIBOSOMAL RNA SMALL SUBUNIT METHYLTRANSFERASE E"/>
    <property type="match status" value="1"/>
</dbReference>
<dbReference type="InterPro" id="IPR029028">
    <property type="entry name" value="Alpha/beta_knot_MTases"/>
</dbReference>
<dbReference type="AlphaFoldDB" id="A0A5B7TXF5"/>
<dbReference type="PANTHER" id="PTHR30027:SF3">
    <property type="entry name" value="16S RRNA (URACIL(1498)-N(3))-METHYLTRANSFERASE"/>
    <property type="match status" value="1"/>
</dbReference>
<dbReference type="InterPro" id="IPR015947">
    <property type="entry name" value="PUA-like_sf"/>
</dbReference>
<evidence type="ECO:0000256" key="7">
    <source>
        <dbReference type="ARBA" id="ARBA00022691"/>
    </source>
</evidence>
<evidence type="ECO:0000259" key="12">
    <source>
        <dbReference type="Pfam" id="PF20260"/>
    </source>
</evidence>
<evidence type="ECO:0000256" key="8">
    <source>
        <dbReference type="ARBA" id="ARBA00025699"/>
    </source>
</evidence>
<dbReference type="KEGG" id="fbe:FF125_16565"/>
<dbReference type="SUPFAM" id="SSF75217">
    <property type="entry name" value="alpha/beta knot"/>
    <property type="match status" value="1"/>
</dbReference>
<dbReference type="EMBL" id="CP040749">
    <property type="protein sequence ID" value="QCX39974.1"/>
    <property type="molecule type" value="Genomic_DNA"/>
</dbReference>
<dbReference type="GO" id="GO:0070475">
    <property type="term" value="P:rRNA base methylation"/>
    <property type="evidence" value="ECO:0007669"/>
    <property type="project" value="TreeGrafter"/>
</dbReference>
<comment type="similarity">
    <text evidence="2 10">Belongs to the RNA methyltransferase RsmE family.</text>
</comment>
<dbReference type="EC" id="2.1.1.193" evidence="10"/>
<keyword evidence="5 10" id="KW-0489">Methyltransferase</keyword>
<evidence type="ECO:0000256" key="1">
    <source>
        <dbReference type="ARBA" id="ARBA00004496"/>
    </source>
</evidence>